<name>A0A6U9QXB8_9CHLO</name>
<dbReference type="InterPro" id="IPR001789">
    <property type="entry name" value="Sig_transdc_resp-reg_receiver"/>
</dbReference>
<dbReference type="SMART" id="SM00448">
    <property type="entry name" value="REC"/>
    <property type="match status" value="1"/>
</dbReference>
<sequence length="357" mass="39096">MATAAVATGSKPIQTEQVQKTSIKSFPPSFPSGLRVLIADGNKKNLLQLEKIVRGCAYVPITTTSINEAIKKLQAKNRNIDVVLIETKLAQVVAKREQWIRITKTLPVVLMTEKSEKSEVLLAMRCGAVEVIQKPCDTYMIKKIWHHVARMRVKGTNGSKGTDEIATKVENNGAKKLVSEDSSLTEKSTDTNVPEMKLRSIHSIGKDLDSFDALSAEELCELLPEAVSDPGHTKNLSYDRYQHSAGSQPVWSSMNTQHMGAVPQQQDQRWIQVVTGVPAWGQPVPPSVPLGPSYAESVPGFSANSEDQSSYSGGDSQVICIPRTEEEKKALRAQKGPLGLMLKKSESLLDLVSHSLR</sequence>
<comment type="caution">
    <text evidence="2">Lacks conserved residue(s) required for the propagation of feature annotation.</text>
</comment>
<dbReference type="Pfam" id="PF00072">
    <property type="entry name" value="Response_reg"/>
    <property type="match status" value="1"/>
</dbReference>
<proteinExistence type="predicted"/>
<feature type="domain" description="Response regulatory" evidence="3">
    <location>
        <begin position="35"/>
        <end position="149"/>
    </location>
</feature>
<evidence type="ECO:0000313" key="4">
    <source>
        <dbReference type="EMBL" id="CAE0610710.1"/>
    </source>
</evidence>
<dbReference type="SUPFAM" id="SSF52172">
    <property type="entry name" value="CheY-like"/>
    <property type="match status" value="1"/>
</dbReference>
<dbReference type="EMBL" id="HBIS01005025">
    <property type="protein sequence ID" value="CAE0610710.1"/>
    <property type="molecule type" value="Transcribed_RNA"/>
</dbReference>
<dbReference type="Gene3D" id="3.40.50.2300">
    <property type="match status" value="1"/>
</dbReference>
<gene>
    <name evidence="4" type="ORF">PSAL00342_LOCUS4545</name>
    <name evidence="5" type="ORF">PSAL00342_LOCUS4546</name>
</gene>
<accession>A0A6U9QXB8</accession>
<reference evidence="4" key="1">
    <citation type="submission" date="2021-01" db="EMBL/GenBank/DDBJ databases">
        <authorList>
            <person name="Corre E."/>
            <person name="Pelletier E."/>
            <person name="Niang G."/>
            <person name="Scheremetjew M."/>
            <person name="Finn R."/>
            <person name="Kale V."/>
            <person name="Holt S."/>
            <person name="Cochrane G."/>
            <person name="Meng A."/>
            <person name="Brown T."/>
            <person name="Cohen L."/>
        </authorList>
    </citation>
    <scope>NUCLEOTIDE SEQUENCE</scope>
    <source>
        <strain evidence="4">CCMP1897</strain>
    </source>
</reference>
<dbReference type="PANTHER" id="PTHR43874:SF7">
    <property type="entry name" value="TWO-COMPONENT RESPONSE REGULATOR ARR10"/>
    <property type="match status" value="1"/>
</dbReference>
<dbReference type="PROSITE" id="PS50110">
    <property type="entry name" value="RESPONSE_REGULATORY"/>
    <property type="match status" value="1"/>
</dbReference>
<protein>
    <recommendedName>
        <fullName evidence="3">Response regulatory domain-containing protein</fullName>
    </recommendedName>
</protein>
<evidence type="ECO:0000313" key="5">
    <source>
        <dbReference type="EMBL" id="CAE0610711.1"/>
    </source>
</evidence>
<dbReference type="AlphaFoldDB" id="A0A6U9QXB8"/>
<organism evidence="4">
    <name type="scientific">Picocystis salinarum</name>
    <dbReference type="NCBI Taxonomy" id="88271"/>
    <lineage>
        <taxon>Eukaryota</taxon>
        <taxon>Viridiplantae</taxon>
        <taxon>Chlorophyta</taxon>
        <taxon>Picocystophyceae</taxon>
        <taxon>Picocystales</taxon>
        <taxon>Picocystaceae</taxon>
        <taxon>Picocystis</taxon>
    </lineage>
</organism>
<dbReference type="GO" id="GO:0000160">
    <property type="term" value="P:phosphorelay signal transduction system"/>
    <property type="evidence" value="ECO:0007669"/>
    <property type="project" value="UniProtKB-KW"/>
</dbReference>
<dbReference type="PANTHER" id="PTHR43874">
    <property type="entry name" value="TWO-COMPONENT RESPONSE REGULATOR"/>
    <property type="match status" value="1"/>
</dbReference>
<dbReference type="EMBL" id="HBIS01005026">
    <property type="protein sequence ID" value="CAE0610711.1"/>
    <property type="molecule type" value="Transcribed_RNA"/>
</dbReference>
<dbReference type="InterPro" id="IPR011006">
    <property type="entry name" value="CheY-like_superfamily"/>
</dbReference>
<dbReference type="InterPro" id="IPR045279">
    <property type="entry name" value="ARR-like"/>
</dbReference>
<evidence type="ECO:0000256" key="2">
    <source>
        <dbReference type="PROSITE-ProRule" id="PRU00169"/>
    </source>
</evidence>
<dbReference type="GO" id="GO:0009736">
    <property type="term" value="P:cytokinin-activated signaling pathway"/>
    <property type="evidence" value="ECO:0007669"/>
    <property type="project" value="InterPro"/>
</dbReference>
<keyword evidence="1" id="KW-0902">Two-component regulatory system</keyword>
<evidence type="ECO:0000259" key="3">
    <source>
        <dbReference type="PROSITE" id="PS50110"/>
    </source>
</evidence>
<evidence type="ECO:0000256" key="1">
    <source>
        <dbReference type="ARBA" id="ARBA00023012"/>
    </source>
</evidence>